<feature type="transmembrane region" description="Helical" evidence="6">
    <location>
        <begin position="233"/>
        <end position="261"/>
    </location>
</feature>
<sequence>MVSLIVLWWTCNAKLIGLAYLYLATIFGVSGFTMSWFMRVELAGLGEQLLFGDQQLYNVLITSHAMLMIFFFIMPAMMSGFGNLMLPVLLGTPEMVFPKVNNLGLWLMPLAYMLIISSSWIDEGAGTAWTIYPTLALSSSHGGASVDLFIVSIHAIGLSSLSGAINIICTAMHTKRSHLTMLHVSLYVWSLVITGVLLILVVPVLAGAITMLVTDRHCNTSFYDVTAGGDPVLYQHLFWVFGHPEVYIIILPVFGMVSHIIHTRGSFNPFNTLGMVYAMISIAVVGFFVWAHHMFTTGMDVDSRVYFSSATLLIALPTSIKVFSWLVMLQRVALSTTTVLLVTGFVIVFILGGVTGVVLANSDIDIVLHDTYYVVGHFHYVLSLGALYGYIAGVYYIHPILSGTTTMDALNRVSIMVLLVGTNSIFWPMHLTGASGLPRRMSDNADVFISSSGVTTTGIVMVMLSVLITCAMLSASTTMSSNITLDHHHITTTMSTLTTHDPLTACPHPDSLLRHYTTTHTYSNDCIQYMGSLHE</sequence>
<evidence type="ECO:0000259" key="7">
    <source>
        <dbReference type="PROSITE" id="PS50855"/>
    </source>
</evidence>
<feature type="transmembrane region" description="Helical" evidence="6">
    <location>
        <begin position="447"/>
        <end position="473"/>
    </location>
</feature>
<dbReference type="GO" id="GO:0004129">
    <property type="term" value="F:cytochrome-c oxidase activity"/>
    <property type="evidence" value="ECO:0007669"/>
    <property type="project" value="UniProtKB-EC"/>
</dbReference>
<evidence type="ECO:0000256" key="5">
    <source>
        <dbReference type="RuleBase" id="RU000369"/>
    </source>
</evidence>
<evidence type="ECO:0000256" key="1">
    <source>
        <dbReference type="ARBA" id="ARBA00004141"/>
    </source>
</evidence>
<reference evidence="8" key="1">
    <citation type="journal article" date="2020" name="Nucleic Acids Res.">
        <title>Gene fragmentation and RNA editing without borders: eccentric mitochondrial genomes of diplonemids.</title>
        <authorList>
            <person name="Kaur B."/>
            <person name="Zahonova K."/>
            <person name="Valach M."/>
            <person name="Faktorova D."/>
            <person name="Prokopchuk G."/>
            <person name="Burger G."/>
            <person name="Lukes J."/>
        </authorList>
    </citation>
    <scope>NUCLEOTIDE SEQUENCE</scope>
</reference>
<feature type="transmembrane region" description="Helical" evidence="6">
    <location>
        <begin position="305"/>
        <end position="327"/>
    </location>
</feature>
<dbReference type="EMBL" id="MN109403">
    <property type="protein sequence ID" value="QHQ98700.1"/>
    <property type="molecule type" value="mRNA"/>
</dbReference>
<evidence type="ECO:0000256" key="2">
    <source>
        <dbReference type="ARBA" id="ARBA00022692"/>
    </source>
</evidence>
<comment type="subcellular location">
    <subcellularLocation>
        <location evidence="1">Membrane</location>
        <topology evidence="1">Multi-pass membrane protein</topology>
    </subcellularLocation>
    <subcellularLocation>
        <location evidence="5">Mitochondrion inner membrane</location>
        <topology evidence="5">Multi-pass membrane protein</topology>
    </subcellularLocation>
</comment>
<evidence type="ECO:0000256" key="4">
    <source>
        <dbReference type="ARBA" id="ARBA00023136"/>
    </source>
</evidence>
<keyword evidence="4 5" id="KW-0472">Membrane</keyword>
<dbReference type="GO" id="GO:0015990">
    <property type="term" value="P:electron transport coupled proton transport"/>
    <property type="evidence" value="ECO:0007669"/>
    <property type="project" value="TreeGrafter"/>
</dbReference>
<organism evidence="8">
    <name type="scientific">Sulcionema specki</name>
    <dbReference type="NCBI Taxonomy" id="2016126"/>
    <lineage>
        <taxon>Eukaryota</taxon>
        <taxon>Discoba</taxon>
        <taxon>Euglenozoa</taxon>
        <taxon>Diplonemea</taxon>
        <taxon>Diplonemidae</taxon>
        <taxon>Sulcionema</taxon>
    </lineage>
</organism>
<dbReference type="PANTHER" id="PTHR10422">
    <property type="entry name" value="CYTOCHROME C OXIDASE SUBUNIT 1"/>
    <property type="match status" value="1"/>
</dbReference>
<feature type="transmembrane region" description="Helical" evidence="6">
    <location>
        <begin position="339"/>
        <end position="360"/>
    </location>
</feature>
<feature type="transmembrane region" description="Helical" evidence="6">
    <location>
        <begin position="273"/>
        <end position="293"/>
    </location>
</feature>
<keyword evidence="8" id="KW-0560">Oxidoreductase</keyword>
<feature type="transmembrane region" description="Helical" evidence="6">
    <location>
        <begin position="103"/>
        <end position="121"/>
    </location>
</feature>
<accession>A0A6G5ZVG5</accession>
<geneLocation type="mitochondrion" evidence="8"/>
<dbReference type="InterPro" id="IPR023615">
    <property type="entry name" value="Cyt_c_Oxase_su1_BS"/>
</dbReference>
<feature type="domain" description="Cytochrome oxidase subunit I profile" evidence="7">
    <location>
        <begin position="3"/>
        <end position="486"/>
    </location>
</feature>
<feature type="transmembrane region" description="Helical" evidence="6">
    <location>
        <begin position="409"/>
        <end position="427"/>
    </location>
</feature>
<proteinExistence type="evidence at transcript level"/>
<keyword evidence="5" id="KW-0813">Transport</keyword>
<dbReference type="GO" id="GO:0016491">
    <property type="term" value="F:oxidoreductase activity"/>
    <property type="evidence" value="ECO:0007669"/>
    <property type="project" value="UniProtKB-KW"/>
</dbReference>
<feature type="transmembrane region" description="Helical" evidence="6">
    <location>
        <begin position="148"/>
        <end position="172"/>
    </location>
</feature>
<keyword evidence="2 5" id="KW-0812">Transmembrane</keyword>
<keyword evidence="5 8" id="KW-0496">Mitochondrion</keyword>
<evidence type="ECO:0000256" key="3">
    <source>
        <dbReference type="ARBA" id="ARBA00022989"/>
    </source>
</evidence>
<keyword evidence="5" id="KW-0249">Electron transport</keyword>
<protein>
    <recommendedName>
        <fullName evidence="5">Cytochrome c oxidase subunit 1</fullName>
        <ecNumber evidence="5">7.1.1.9</ecNumber>
    </recommendedName>
</protein>
<keyword evidence="5" id="KW-0679">Respiratory chain</keyword>
<dbReference type="PRINTS" id="PR01165">
    <property type="entry name" value="CYCOXIDASEI"/>
</dbReference>
<dbReference type="GO" id="GO:0020037">
    <property type="term" value="F:heme binding"/>
    <property type="evidence" value="ECO:0007669"/>
    <property type="project" value="InterPro"/>
</dbReference>
<dbReference type="InterPro" id="IPR023616">
    <property type="entry name" value="Cyt_c_oxase-like_su1_dom"/>
</dbReference>
<dbReference type="PANTHER" id="PTHR10422:SF18">
    <property type="entry name" value="CYTOCHROME C OXIDASE SUBUNIT 1"/>
    <property type="match status" value="1"/>
</dbReference>
<dbReference type="InterPro" id="IPR036927">
    <property type="entry name" value="Cyt_c_oxase-like_su1_sf"/>
</dbReference>
<dbReference type="GO" id="GO:0005743">
    <property type="term" value="C:mitochondrial inner membrane"/>
    <property type="evidence" value="ECO:0007669"/>
    <property type="project" value="UniProtKB-SubCell"/>
</dbReference>
<dbReference type="EC" id="7.1.1.9" evidence="5"/>
<comment type="function">
    <text evidence="5">Component of the cytochrome c oxidase, the last enzyme in the mitochondrial electron transport chain which drives oxidative phosphorylation. The respiratory chain contains 3 multisubunit complexes succinate dehydrogenase (complex II, CII), ubiquinol-cytochrome c oxidoreductase (cytochrome b-c1 complex, complex III, CIII) and cytochrome c oxidase (complex IV, CIV), that cooperate to transfer electrons derived from NADH and succinate to molecular oxygen, creating an electrochemical gradient over the inner membrane that drives transmembrane transport and the ATP synthase. Cytochrome c oxidase is the component of the respiratory chain that catalyzes the reduction of oxygen to water. Electrons originating from reduced cytochrome c in the intermembrane space (IMS) are transferred via the dinuclear copper A center (CU(A)) of subunit 2 and heme A of subunit 1 to the active site in subunit 1, a binuclear center (BNC) formed by heme A3 and copper B (CU(B)). The BNC reduces molecular oxygen to 2 water molecules using 4 electrons from cytochrome c in the IMS and 4 protons from the mitochondrial matrix.</text>
</comment>
<comment type="catalytic activity">
    <reaction evidence="5">
        <text>4 Fe(II)-[cytochrome c] + O2 + 8 H(+)(in) = 4 Fe(III)-[cytochrome c] + 2 H2O + 4 H(+)(out)</text>
        <dbReference type="Rhea" id="RHEA:11436"/>
        <dbReference type="Rhea" id="RHEA-COMP:10350"/>
        <dbReference type="Rhea" id="RHEA-COMP:14399"/>
        <dbReference type="ChEBI" id="CHEBI:15377"/>
        <dbReference type="ChEBI" id="CHEBI:15378"/>
        <dbReference type="ChEBI" id="CHEBI:15379"/>
        <dbReference type="ChEBI" id="CHEBI:29033"/>
        <dbReference type="ChEBI" id="CHEBI:29034"/>
        <dbReference type="EC" id="7.1.1.9"/>
    </reaction>
</comment>
<keyword evidence="5" id="KW-0349">Heme</keyword>
<dbReference type="PROSITE" id="PS00077">
    <property type="entry name" value="COX1_CUB"/>
    <property type="match status" value="1"/>
</dbReference>
<dbReference type="InterPro" id="IPR000883">
    <property type="entry name" value="Cyt_C_Oxase_1"/>
</dbReference>
<keyword evidence="3 6" id="KW-1133">Transmembrane helix</keyword>
<keyword evidence="5" id="KW-0479">Metal-binding</keyword>
<dbReference type="Gene3D" id="1.20.210.10">
    <property type="entry name" value="Cytochrome c oxidase-like, subunit I domain"/>
    <property type="match status" value="1"/>
</dbReference>
<feature type="transmembrane region" description="Helical" evidence="6">
    <location>
        <begin position="58"/>
        <end position="91"/>
    </location>
</feature>
<name>A0A6G5ZVG5_9EUGL</name>
<feature type="transmembrane region" description="Helical" evidence="6">
    <location>
        <begin position="184"/>
        <end position="213"/>
    </location>
</feature>
<comment type="similarity">
    <text evidence="5">Belongs to the heme-copper respiratory oxidase family.</text>
</comment>
<dbReference type="Pfam" id="PF00115">
    <property type="entry name" value="COX1"/>
    <property type="match status" value="1"/>
</dbReference>
<dbReference type="AlphaFoldDB" id="A0A6G5ZVG5"/>
<keyword evidence="5" id="KW-0999">Mitochondrion inner membrane</keyword>
<dbReference type="SUPFAM" id="SSF81442">
    <property type="entry name" value="Cytochrome c oxidase subunit I-like"/>
    <property type="match status" value="1"/>
</dbReference>
<dbReference type="UniPathway" id="UPA00705"/>
<evidence type="ECO:0000313" key="8">
    <source>
        <dbReference type="EMBL" id="QHQ98700.1"/>
    </source>
</evidence>
<feature type="transmembrane region" description="Helical" evidence="6">
    <location>
        <begin position="380"/>
        <end position="397"/>
    </location>
</feature>
<dbReference type="GO" id="GO:0046872">
    <property type="term" value="F:metal ion binding"/>
    <property type="evidence" value="ECO:0007669"/>
    <property type="project" value="UniProtKB-KW"/>
</dbReference>
<keyword evidence="5" id="KW-0186">Copper</keyword>
<comment type="pathway">
    <text evidence="5">Energy metabolism; oxidative phosphorylation.</text>
</comment>
<dbReference type="GO" id="GO:0006123">
    <property type="term" value="P:mitochondrial electron transport, cytochrome c to oxygen"/>
    <property type="evidence" value="ECO:0007669"/>
    <property type="project" value="TreeGrafter"/>
</dbReference>
<evidence type="ECO:0000256" key="6">
    <source>
        <dbReference type="SAM" id="Phobius"/>
    </source>
</evidence>
<dbReference type="PROSITE" id="PS50855">
    <property type="entry name" value="COX1"/>
    <property type="match status" value="1"/>
</dbReference>
<keyword evidence="5" id="KW-0408">Iron</keyword>